<dbReference type="Pfam" id="PF03374">
    <property type="entry name" value="ANT"/>
    <property type="match status" value="1"/>
</dbReference>
<dbReference type="STRING" id="1185325.A11Y_53897"/>
<dbReference type="EMBL" id="AKFP01000010">
    <property type="protein sequence ID" value="EJN56385.1"/>
    <property type="molecule type" value="Genomic_DNA"/>
</dbReference>
<organism evidence="2 3">
    <name type="scientific">Loigolactobacillus coryniformis subsp. coryniformis CECT 5711</name>
    <dbReference type="NCBI Taxonomy" id="1185325"/>
    <lineage>
        <taxon>Bacteria</taxon>
        <taxon>Bacillati</taxon>
        <taxon>Bacillota</taxon>
        <taxon>Bacilli</taxon>
        <taxon>Lactobacillales</taxon>
        <taxon>Lactobacillaceae</taxon>
        <taxon>Loigolactobacillus</taxon>
    </lineage>
</organism>
<dbReference type="Pfam" id="PF09669">
    <property type="entry name" value="Phage_pRha"/>
    <property type="match status" value="1"/>
</dbReference>
<evidence type="ECO:0000313" key="3">
    <source>
        <dbReference type="Proteomes" id="UP000007271"/>
    </source>
</evidence>
<evidence type="ECO:0000313" key="2">
    <source>
        <dbReference type="EMBL" id="EJN56385.1"/>
    </source>
</evidence>
<evidence type="ECO:0000259" key="1">
    <source>
        <dbReference type="Pfam" id="PF03374"/>
    </source>
</evidence>
<sequence length="258" mass="29934">MNKIATVDRKEKTLNSREVAKMIRRKHSELLKDIRRYSDYLAAGDFPLGRYFMKSSYIDANNQERPCFLVTKAGCEIIANKLTGKHGTWFTAAYVDKFNQMEHRQANINVKYQIPQSFAEALRLAADVAEQNSQLRADNEIKTQKIAEYEPKITYLDQILKSPATLTVTQIAADYGMSARALNEFLHRKRIQHKVNGQWILYRVNMRKGWTKSLTHQFQRSDGRLDTALQTRWTQKGRLAIHELLESEGIQALIDREE</sequence>
<proteinExistence type="predicted"/>
<feature type="domain" description="Antirepressor protein C-terminal" evidence="1">
    <location>
        <begin position="144"/>
        <end position="246"/>
    </location>
</feature>
<dbReference type="PATRIC" id="fig|1185325.3.peg.662"/>
<dbReference type="AlphaFoldDB" id="J3ERQ4"/>
<gene>
    <name evidence="2" type="ORF">A11Y_53897</name>
</gene>
<dbReference type="Proteomes" id="UP000007271">
    <property type="component" value="Unassembled WGS sequence"/>
</dbReference>
<comment type="caution">
    <text evidence="2">The sequence shown here is derived from an EMBL/GenBank/DDBJ whole genome shotgun (WGS) entry which is preliminary data.</text>
</comment>
<protein>
    <recommendedName>
        <fullName evidence="1">Antirepressor protein C-terminal domain-containing protein</fullName>
    </recommendedName>
</protein>
<dbReference type="GO" id="GO:0003677">
    <property type="term" value="F:DNA binding"/>
    <property type="evidence" value="ECO:0007669"/>
    <property type="project" value="InterPro"/>
</dbReference>
<reference evidence="2 3" key="1">
    <citation type="submission" date="2012-05" db="EMBL/GenBank/DDBJ databases">
        <title>Complete Genome Sequence of Lactobacillus coryniformis CECT5711.</title>
        <authorList>
            <person name="Rodriguez J.M."/>
        </authorList>
    </citation>
    <scope>NUCLEOTIDE SEQUENCE [LARGE SCALE GENOMIC DNA]</scope>
    <source>
        <strain evidence="3">CECT5711</strain>
    </source>
</reference>
<dbReference type="NCBIfam" id="TIGR02681">
    <property type="entry name" value="phage_pRha"/>
    <property type="match status" value="1"/>
</dbReference>
<dbReference type="InterPro" id="IPR005039">
    <property type="entry name" value="Ant_C"/>
</dbReference>
<dbReference type="InterPro" id="IPR014054">
    <property type="entry name" value="Phage_regulatory_Rha"/>
</dbReference>
<accession>J3ERQ4</accession>
<name>J3ERQ4_9LACO</name>
<dbReference type="RefSeq" id="WP_003677570.1">
    <property type="nucleotide sequence ID" value="NZ_AKFP01000010.1"/>
</dbReference>